<comment type="similarity">
    <text evidence="3">Belongs to the DSD1 family.</text>
</comment>
<keyword evidence="16" id="KW-1185">Reference proteome</keyword>
<sequence>MDYSLQNHASYIGRPISELPTPALILSKPILEQNIQTLLEDVKQLGIEFRPHVKTLKCIEVTRMMLGNGTHRRIVASTLAEIRGCLDLVKEGKLDECLYGLPVSSTALPQLQALTNTLKIILMIDSEQQIDLLESYASKSPSPVAPWPVFIKIDIGSQRAGIVTDSPSLPSLIQRIESSSAATVYGFYCHGGHSYACRTADSAAAVLHAEVEGVVDAAKVLLNGRSGRRVVVSVGSTPTAHVVRRLRGLPEGMELELHAGNYPTNDLQQVSTSLVEPSQQAMRVLADVCSVYPTRNEALVNAGTIALSKETGEFPGYAVVADRPQWSVVRMSQEHGILGWTESEQTRGLVGKIGSRACEGEMVRDAFRVGDKVLLYIQHACITAAMHYAYYVVDEGDIVRETWVPWKGW</sequence>
<dbReference type="PANTHER" id="PTHR28004:SF2">
    <property type="entry name" value="D-SERINE DEHYDRATASE"/>
    <property type="match status" value="1"/>
</dbReference>
<dbReference type="STRING" id="29845.A0A1V6RZT0"/>
<proteinExistence type="inferred from homology"/>
<dbReference type="Proteomes" id="UP000191518">
    <property type="component" value="Unassembled WGS sequence"/>
</dbReference>
<keyword evidence="6" id="KW-0862">Zinc</keyword>
<dbReference type="InterPro" id="IPR051466">
    <property type="entry name" value="D-amino_acid_metab_enzyme"/>
</dbReference>
<evidence type="ECO:0000256" key="5">
    <source>
        <dbReference type="ARBA" id="ARBA00022723"/>
    </source>
</evidence>
<dbReference type="Pfam" id="PF14031">
    <property type="entry name" value="D-ser_dehydrat"/>
    <property type="match status" value="1"/>
</dbReference>
<dbReference type="InterPro" id="IPR026956">
    <property type="entry name" value="D-ser_dehydrat-like_dom"/>
</dbReference>
<dbReference type="Gene3D" id="2.40.37.20">
    <property type="entry name" value="D-serine dehydratase-like domain"/>
    <property type="match status" value="1"/>
</dbReference>
<evidence type="ECO:0000256" key="9">
    <source>
        <dbReference type="ARBA" id="ARBA00051198"/>
    </source>
</evidence>
<feature type="domain" description="D-serine dehydratase-like" evidence="14">
    <location>
        <begin position="281"/>
        <end position="394"/>
    </location>
</feature>
<comment type="cofactor">
    <cofactor evidence="1">
        <name>pyridoxal 5'-phosphate</name>
        <dbReference type="ChEBI" id="CHEBI:597326"/>
    </cofactor>
</comment>
<evidence type="ECO:0000313" key="16">
    <source>
        <dbReference type="Proteomes" id="UP000191518"/>
    </source>
</evidence>
<keyword evidence="5" id="KW-0479">Metal-binding</keyword>
<comment type="cofactor">
    <cofactor evidence="2">
        <name>Zn(2+)</name>
        <dbReference type="ChEBI" id="CHEBI:29105"/>
    </cofactor>
</comment>
<dbReference type="InterPro" id="IPR029066">
    <property type="entry name" value="PLP-binding_barrel"/>
</dbReference>
<keyword evidence="8" id="KW-0456">Lyase</keyword>
<comment type="caution">
    <text evidence="15">The sequence shown here is derived from an EMBL/GenBank/DDBJ whole genome shotgun (WGS) entry which is preliminary data.</text>
</comment>
<dbReference type="OrthoDB" id="20198at2759"/>
<organism evidence="15 16">
    <name type="scientific">Penicillium vulpinum</name>
    <dbReference type="NCBI Taxonomy" id="29845"/>
    <lineage>
        <taxon>Eukaryota</taxon>
        <taxon>Fungi</taxon>
        <taxon>Dikarya</taxon>
        <taxon>Ascomycota</taxon>
        <taxon>Pezizomycotina</taxon>
        <taxon>Eurotiomycetes</taxon>
        <taxon>Eurotiomycetidae</taxon>
        <taxon>Eurotiales</taxon>
        <taxon>Aspergillaceae</taxon>
        <taxon>Penicillium</taxon>
    </lineage>
</organism>
<comment type="function">
    <text evidence="10">Catalyzes the conversion of D-serine to pyruvate and ammonia. May play a role in D-serine detoxification.</text>
</comment>
<dbReference type="Pfam" id="PF01168">
    <property type="entry name" value="Ala_racemase_N"/>
    <property type="match status" value="1"/>
</dbReference>
<dbReference type="GO" id="GO:0046872">
    <property type="term" value="F:metal ion binding"/>
    <property type="evidence" value="ECO:0007669"/>
    <property type="project" value="UniProtKB-KW"/>
</dbReference>
<dbReference type="AlphaFoldDB" id="A0A1V6RZT0"/>
<dbReference type="Gene3D" id="3.20.20.10">
    <property type="entry name" value="Alanine racemase"/>
    <property type="match status" value="1"/>
</dbReference>
<reference evidence="16" key="1">
    <citation type="journal article" date="2017" name="Nat. Microbiol.">
        <title>Global analysis of biosynthetic gene clusters reveals vast potential of secondary metabolite production in Penicillium species.</title>
        <authorList>
            <person name="Nielsen J.C."/>
            <person name="Grijseels S."/>
            <person name="Prigent S."/>
            <person name="Ji B."/>
            <person name="Dainat J."/>
            <person name="Nielsen K.F."/>
            <person name="Frisvad J.C."/>
            <person name="Workman M."/>
            <person name="Nielsen J."/>
        </authorList>
    </citation>
    <scope>NUCLEOTIDE SEQUENCE [LARGE SCALE GENOMIC DNA]</scope>
    <source>
        <strain evidence="16">IBT 29486</strain>
    </source>
</reference>
<evidence type="ECO:0000256" key="11">
    <source>
        <dbReference type="ARBA" id="ARBA00066349"/>
    </source>
</evidence>
<evidence type="ECO:0000256" key="10">
    <source>
        <dbReference type="ARBA" id="ARBA00055764"/>
    </source>
</evidence>
<dbReference type="FunFam" id="3.20.20.10:FF:000016">
    <property type="entry name" value="D-serine dehydratase"/>
    <property type="match status" value="1"/>
</dbReference>
<dbReference type="GO" id="GO:0008721">
    <property type="term" value="F:D-serine ammonia-lyase activity"/>
    <property type="evidence" value="ECO:0007669"/>
    <property type="project" value="UniProtKB-EC"/>
</dbReference>
<dbReference type="InterPro" id="IPR001608">
    <property type="entry name" value="Ala_racemase_N"/>
</dbReference>
<dbReference type="EMBL" id="MDYP01000014">
    <property type="protein sequence ID" value="OQE07302.1"/>
    <property type="molecule type" value="Genomic_DNA"/>
</dbReference>
<accession>A0A1V6RZT0</accession>
<dbReference type="PANTHER" id="PTHR28004">
    <property type="entry name" value="ZGC:162816-RELATED"/>
    <property type="match status" value="1"/>
</dbReference>
<evidence type="ECO:0000256" key="7">
    <source>
        <dbReference type="ARBA" id="ARBA00022898"/>
    </source>
</evidence>
<keyword evidence="7" id="KW-0663">Pyridoxal phosphate</keyword>
<comment type="catalytic activity">
    <reaction evidence="9">
        <text>D-serine = pyruvate + NH4(+)</text>
        <dbReference type="Rhea" id="RHEA:13977"/>
        <dbReference type="ChEBI" id="CHEBI:15361"/>
        <dbReference type="ChEBI" id="CHEBI:28938"/>
        <dbReference type="ChEBI" id="CHEBI:35247"/>
        <dbReference type="EC" id="4.3.1.18"/>
    </reaction>
    <physiologicalReaction direction="left-to-right" evidence="9">
        <dbReference type="Rhea" id="RHEA:13978"/>
    </physiologicalReaction>
</comment>
<evidence type="ECO:0000256" key="8">
    <source>
        <dbReference type="ARBA" id="ARBA00023239"/>
    </source>
</evidence>
<evidence type="ECO:0000256" key="6">
    <source>
        <dbReference type="ARBA" id="ARBA00022833"/>
    </source>
</evidence>
<dbReference type="EC" id="4.3.1.18" evidence="11"/>
<evidence type="ECO:0000256" key="3">
    <source>
        <dbReference type="ARBA" id="ARBA00005323"/>
    </source>
</evidence>
<dbReference type="GO" id="GO:0009636">
    <property type="term" value="P:response to toxic substance"/>
    <property type="evidence" value="ECO:0007669"/>
    <property type="project" value="UniProtKB-KW"/>
</dbReference>
<evidence type="ECO:0000259" key="14">
    <source>
        <dbReference type="SMART" id="SM01119"/>
    </source>
</evidence>
<protein>
    <recommendedName>
        <fullName evidence="12">D-serine dehydratase</fullName>
        <ecNumber evidence="11">4.3.1.18</ecNumber>
    </recommendedName>
    <alternativeName>
        <fullName evidence="13">D-serine deaminase</fullName>
    </alternativeName>
</protein>
<dbReference type="SUPFAM" id="SSF51419">
    <property type="entry name" value="PLP-binding barrel"/>
    <property type="match status" value="1"/>
</dbReference>
<keyword evidence="4" id="KW-0216">Detoxification</keyword>
<dbReference type="InterPro" id="IPR042208">
    <property type="entry name" value="D-ser_dehydrat-like_sf"/>
</dbReference>
<evidence type="ECO:0000313" key="15">
    <source>
        <dbReference type="EMBL" id="OQE07302.1"/>
    </source>
</evidence>
<name>A0A1V6RZT0_9EURO</name>
<dbReference type="SMART" id="SM01119">
    <property type="entry name" value="D-ser_dehydrat"/>
    <property type="match status" value="1"/>
</dbReference>
<evidence type="ECO:0000256" key="12">
    <source>
        <dbReference type="ARBA" id="ARBA00069616"/>
    </source>
</evidence>
<evidence type="ECO:0000256" key="4">
    <source>
        <dbReference type="ARBA" id="ARBA00022575"/>
    </source>
</evidence>
<evidence type="ECO:0000256" key="1">
    <source>
        <dbReference type="ARBA" id="ARBA00001933"/>
    </source>
</evidence>
<dbReference type="GO" id="GO:0036088">
    <property type="term" value="P:D-serine catabolic process"/>
    <property type="evidence" value="ECO:0007669"/>
    <property type="project" value="TreeGrafter"/>
</dbReference>
<evidence type="ECO:0000256" key="13">
    <source>
        <dbReference type="ARBA" id="ARBA00075219"/>
    </source>
</evidence>
<evidence type="ECO:0000256" key="2">
    <source>
        <dbReference type="ARBA" id="ARBA00001947"/>
    </source>
</evidence>
<gene>
    <name evidence="15" type="ORF">PENVUL_c014G05695</name>
</gene>